<dbReference type="SUPFAM" id="SSF52743">
    <property type="entry name" value="Subtilisin-like"/>
    <property type="match status" value="1"/>
</dbReference>
<evidence type="ECO:0000256" key="2">
    <source>
        <dbReference type="ARBA" id="ARBA00022670"/>
    </source>
</evidence>
<dbReference type="Proteomes" id="UP001501442">
    <property type="component" value="Unassembled WGS sequence"/>
</dbReference>
<evidence type="ECO:0000313" key="9">
    <source>
        <dbReference type="Proteomes" id="UP001501442"/>
    </source>
</evidence>
<dbReference type="InterPro" id="IPR015500">
    <property type="entry name" value="Peptidase_S8_subtilisin-rel"/>
</dbReference>
<keyword evidence="6" id="KW-0812">Transmembrane</keyword>
<sequence length="327" mass="32234">MSRVRELSDGAGITVGVVDTGVAANVPALAGRVTAVADADQDCVGHGSFVAGLIAGRAEDATGGGIAPRARILAVRGTGKNGVAAPREVAAGIRTAVDRGARVVYVGAALTEGRAELTAAVGYATRKDAVVVAPAAPDAVPTSAGAAVSAPAARPYFPAFIPQVVAVEDYGPDGSRPQNAPNVFATDLAAPGDAVVSIGPKGSGNYIGSGSSLAAAFVAGTAALVRAYQPRLTAAEVANRLVASAYPAERPVLDPYAAVAAVSSPVTARPTPSAAMRMPARTAHGARTRALIIASVGGGIVALIACAAAIVPLGRARGWRPAGDRAA</sequence>
<comment type="caution">
    <text evidence="8">The sequence shown here is derived from an EMBL/GenBank/DDBJ whole genome shotgun (WGS) entry which is preliminary data.</text>
</comment>
<dbReference type="Pfam" id="PF00082">
    <property type="entry name" value="Peptidase_S8"/>
    <property type="match status" value="1"/>
</dbReference>
<dbReference type="PROSITE" id="PS51892">
    <property type="entry name" value="SUBTILASE"/>
    <property type="match status" value="1"/>
</dbReference>
<evidence type="ECO:0000313" key="8">
    <source>
        <dbReference type="EMBL" id="GAA4622960.1"/>
    </source>
</evidence>
<feature type="active site" description="Charge relay system" evidence="5">
    <location>
        <position position="46"/>
    </location>
</feature>
<protein>
    <submittedName>
        <fullName evidence="8">S8 family serine peptidase</fullName>
    </submittedName>
</protein>
<feature type="active site" description="Charge relay system" evidence="5">
    <location>
        <position position="212"/>
    </location>
</feature>
<evidence type="ECO:0000259" key="7">
    <source>
        <dbReference type="Pfam" id="PF00082"/>
    </source>
</evidence>
<evidence type="ECO:0000256" key="3">
    <source>
        <dbReference type="ARBA" id="ARBA00022801"/>
    </source>
</evidence>
<keyword evidence="3 5" id="KW-0378">Hydrolase</keyword>
<evidence type="ECO:0000256" key="4">
    <source>
        <dbReference type="ARBA" id="ARBA00022825"/>
    </source>
</evidence>
<evidence type="ECO:0000256" key="1">
    <source>
        <dbReference type="ARBA" id="ARBA00011073"/>
    </source>
</evidence>
<proteinExistence type="inferred from homology"/>
<name>A0ABP8U3C0_9ACTN</name>
<reference evidence="9" key="1">
    <citation type="journal article" date="2019" name="Int. J. Syst. Evol. Microbiol.">
        <title>The Global Catalogue of Microorganisms (GCM) 10K type strain sequencing project: providing services to taxonomists for standard genome sequencing and annotation.</title>
        <authorList>
            <consortium name="The Broad Institute Genomics Platform"/>
            <consortium name="The Broad Institute Genome Sequencing Center for Infectious Disease"/>
            <person name="Wu L."/>
            <person name="Ma J."/>
        </authorList>
    </citation>
    <scope>NUCLEOTIDE SEQUENCE [LARGE SCALE GENOMIC DNA]</scope>
    <source>
        <strain evidence="9">JCM 17939</strain>
    </source>
</reference>
<organism evidence="8 9">
    <name type="scientific">Actinoallomurus vinaceus</name>
    <dbReference type="NCBI Taxonomy" id="1080074"/>
    <lineage>
        <taxon>Bacteria</taxon>
        <taxon>Bacillati</taxon>
        <taxon>Actinomycetota</taxon>
        <taxon>Actinomycetes</taxon>
        <taxon>Streptosporangiales</taxon>
        <taxon>Thermomonosporaceae</taxon>
        <taxon>Actinoallomurus</taxon>
    </lineage>
</organism>
<dbReference type="InterPro" id="IPR036852">
    <property type="entry name" value="Peptidase_S8/S53_dom_sf"/>
</dbReference>
<dbReference type="InterPro" id="IPR000209">
    <property type="entry name" value="Peptidase_S8/S53_dom"/>
</dbReference>
<keyword evidence="6" id="KW-1133">Transmembrane helix</keyword>
<comment type="similarity">
    <text evidence="1 5">Belongs to the peptidase S8 family.</text>
</comment>
<dbReference type="PANTHER" id="PTHR43806:SF11">
    <property type="entry name" value="CEREVISIN-RELATED"/>
    <property type="match status" value="1"/>
</dbReference>
<dbReference type="PROSITE" id="PS00137">
    <property type="entry name" value="SUBTILASE_HIS"/>
    <property type="match status" value="1"/>
</dbReference>
<dbReference type="PANTHER" id="PTHR43806">
    <property type="entry name" value="PEPTIDASE S8"/>
    <property type="match status" value="1"/>
</dbReference>
<dbReference type="InterPro" id="IPR023827">
    <property type="entry name" value="Peptidase_S8_Asp-AS"/>
</dbReference>
<dbReference type="EMBL" id="BAABHK010000002">
    <property type="protein sequence ID" value="GAA4622960.1"/>
    <property type="molecule type" value="Genomic_DNA"/>
</dbReference>
<dbReference type="InterPro" id="IPR022398">
    <property type="entry name" value="Peptidase_S8_His-AS"/>
</dbReference>
<keyword evidence="9" id="KW-1185">Reference proteome</keyword>
<keyword evidence="6" id="KW-0472">Membrane</keyword>
<keyword evidence="4 5" id="KW-0720">Serine protease</keyword>
<feature type="domain" description="Peptidase S8/S53" evidence="7">
    <location>
        <begin position="10"/>
        <end position="245"/>
    </location>
</feature>
<dbReference type="InterPro" id="IPR050131">
    <property type="entry name" value="Peptidase_S8_subtilisin-like"/>
</dbReference>
<accession>A0ABP8U3C0</accession>
<dbReference type="Gene3D" id="3.40.50.200">
    <property type="entry name" value="Peptidase S8/S53 domain"/>
    <property type="match status" value="1"/>
</dbReference>
<dbReference type="PRINTS" id="PR00723">
    <property type="entry name" value="SUBTILISIN"/>
</dbReference>
<keyword evidence="2 5" id="KW-0645">Protease</keyword>
<feature type="active site" description="Charge relay system" evidence="5">
    <location>
        <position position="19"/>
    </location>
</feature>
<evidence type="ECO:0000256" key="5">
    <source>
        <dbReference type="PROSITE-ProRule" id="PRU01240"/>
    </source>
</evidence>
<gene>
    <name evidence="8" type="ORF">GCM10023196_017220</name>
</gene>
<feature type="transmembrane region" description="Helical" evidence="6">
    <location>
        <begin position="290"/>
        <end position="311"/>
    </location>
</feature>
<dbReference type="PROSITE" id="PS00136">
    <property type="entry name" value="SUBTILASE_ASP"/>
    <property type="match status" value="1"/>
</dbReference>
<evidence type="ECO:0000256" key="6">
    <source>
        <dbReference type="SAM" id="Phobius"/>
    </source>
</evidence>